<accession>A0A2K9P3I7</accession>
<name>A0A2K9P3I7_9FIRM</name>
<proteinExistence type="predicted"/>
<keyword evidence="1" id="KW-1133">Transmembrane helix</keyword>
<protein>
    <recommendedName>
        <fullName evidence="4">DUF4190 domain-containing protein</fullName>
    </recommendedName>
</protein>
<evidence type="ECO:0000313" key="3">
    <source>
        <dbReference type="Proteomes" id="UP000235589"/>
    </source>
</evidence>
<keyword evidence="1" id="KW-0472">Membrane</keyword>
<reference evidence="2 3" key="1">
    <citation type="submission" date="2017-04" db="EMBL/GenBank/DDBJ databases">
        <title>Monoglobus pectinilyticus 14 draft genome.</title>
        <authorList>
            <person name="Kim C."/>
            <person name="Rosendale D.I."/>
            <person name="Kelly W.J."/>
            <person name="Tannock G.W."/>
            <person name="Patchett M.L."/>
            <person name="Jordens J.Z."/>
        </authorList>
    </citation>
    <scope>NUCLEOTIDE SEQUENCE [LARGE SCALE GENOMIC DNA]</scope>
    <source>
        <strain evidence="2 3">14</strain>
    </source>
</reference>
<feature type="transmembrane region" description="Helical" evidence="1">
    <location>
        <begin position="93"/>
        <end position="126"/>
    </location>
</feature>
<evidence type="ECO:0008006" key="4">
    <source>
        <dbReference type="Google" id="ProtNLM"/>
    </source>
</evidence>
<dbReference type="EMBL" id="CP020991">
    <property type="protein sequence ID" value="AUO19409.1"/>
    <property type="molecule type" value="Genomic_DNA"/>
</dbReference>
<sequence length="127" mass="13361">MADNYNPNNGAPNNYGYQNNNYQNNGYQNNGYNNYPQYEPGKGQAIASMVLGIVGIVFWWFGYSAFVSVVLGIIGIILAAMSKGAGYYGGIRTAGFVLSLICVIVGAIIFCACVIACAGIGCAAAFS</sequence>
<dbReference type="OrthoDB" id="2088020at2"/>
<evidence type="ECO:0000256" key="1">
    <source>
        <dbReference type="SAM" id="Phobius"/>
    </source>
</evidence>
<dbReference type="KEGG" id="mpec:B9O19_01248"/>
<keyword evidence="1" id="KW-0812">Transmembrane</keyword>
<dbReference type="RefSeq" id="WP_102365617.1">
    <property type="nucleotide sequence ID" value="NZ_CP020991.1"/>
</dbReference>
<dbReference type="Proteomes" id="UP000235589">
    <property type="component" value="Chromosome"/>
</dbReference>
<dbReference type="AlphaFoldDB" id="A0A2K9P3I7"/>
<keyword evidence="3" id="KW-1185">Reference proteome</keyword>
<dbReference type="GeneID" id="98062650"/>
<feature type="transmembrane region" description="Helical" evidence="1">
    <location>
        <begin position="57"/>
        <end position="81"/>
    </location>
</feature>
<evidence type="ECO:0000313" key="2">
    <source>
        <dbReference type="EMBL" id="AUO19409.1"/>
    </source>
</evidence>
<gene>
    <name evidence="2" type="ORF">B9O19_01248</name>
</gene>
<organism evidence="2 3">
    <name type="scientific">Monoglobus pectinilyticus</name>
    <dbReference type="NCBI Taxonomy" id="1981510"/>
    <lineage>
        <taxon>Bacteria</taxon>
        <taxon>Bacillati</taxon>
        <taxon>Bacillota</taxon>
        <taxon>Clostridia</taxon>
        <taxon>Monoglobales</taxon>
        <taxon>Monoglobaceae</taxon>
        <taxon>Monoglobus</taxon>
    </lineage>
</organism>